<dbReference type="GO" id="GO:0016740">
    <property type="term" value="F:transferase activity"/>
    <property type="evidence" value="ECO:0007669"/>
    <property type="project" value="UniProtKB-KW"/>
</dbReference>
<dbReference type="Proteomes" id="UP001177883">
    <property type="component" value="Unassembled WGS sequence"/>
</dbReference>
<reference evidence="2" key="1">
    <citation type="submission" date="2023-07" db="EMBL/GenBank/DDBJ databases">
        <title>Genome content predicts the carbon catabolic preferences of heterotrophic bacteria.</title>
        <authorList>
            <person name="Gralka M."/>
        </authorList>
    </citation>
    <scope>NUCLEOTIDE SEQUENCE</scope>
    <source>
        <strain evidence="2">6E03</strain>
    </source>
</reference>
<dbReference type="EC" id="2.7.8.-" evidence="2"/>
<keyword evidence="1" id="KW-0812">Transmembrane</keyword>
<dbReference type="AlphaFoldDB" id="A0ABD5AGB9"/>
<evidence type="ECO:0000313" key="3">
    <source>
        <dbReference type="Proteomes" id="UP001177883"/>
    </source>
</evidence>
<organism evidence="2 3">
    <name type="scientific">Vibrio splendidus</name>
    <dbReference type="NCBI Taxonomy" id="29497"/>
    <lineage>
        <taxon>Bacteria</taxon>
        <taxon>Pseudomonadati</taxon>
        <taxon>Pseudomonadota</taxon>
        <taxon>Gammaproteobacteria</taxon>
        <taxon>Vibrionales</taxon>
        <taxon>Vibrionaceae</taxon>
        <taxon>Vibrio</taxon>
    </lineage>
</organism>
<protein>
    <submittedName>
        <fullName evidence="2">CDP-alcohol phosphatidyltransferase family protein</fullName>
        <ecNumber evidence="2">2.7.8.-</ecNumber>
    </submittedName>
</protein>
<feature type="transmembrane region" description="Helical" evidence="1">
    <location>
        <begin position="187"/>
        <end position="206"/>
    </location>
</feature>
<name>A0ABD5AGB9_VIBSP</name>
<dbReference type="InterPro" id="IPR043130">
    <property type="entry name" value="CDP-OH_PTrfase_TM_dom"/>
</dbReference>
<feature type="transmembrane region" description="Helical" evidence="1">
    <location>
        <begin position="128"/>
        <end position="151"/>
    </location>
</feature>
<sequence length="254" mass="28000">MPTQRESTRRPLAVRNISVTKRIAVWLSKKNITPNQISLMSILFAIVGLAFASGYHFWPAPIWLVLFALMIQMRLLCNLFDGMVAVEGGKKTPAGELFNDVPDRIADPLLIVAAGFAAHSAFAMSLAWLAALLAVLSAYIRVLGVSMDCPADFRGPMAKQHRMALLTVTLLVIAISQWFTLLPSFDVYLMDIALAIMVVGCTVTCWRRLVFIFNTKEHFVTPPSTKENTQRVKQSAQSVVNDSVVKPLGGISHD</sequence>
<accession>A0ABD5AGB9</accession>
<gene>
    <name evidence="2" type="ORF">Q8W38_23210</name>
</gene>
<proteinExistence type="predicted"/>
<evidence type="ECO:0000256" key="1">
    <source>
        <dbReference type="SAM" id="Phobius"/>
    </source>
</evidence>
<dbReference type="Gene3D" id="1.20.120.1760">
    <property type="match status" value="1"/>
</dbReference>
<keyword evidence="1" id="KW-1133">Transmembrane helix</keyword>
<feature type="transmembrane region" description="Helical" evidence="1">
    <location>
        <begin position="37"/>
        <end position="58"/>
    </location>
</feature>
<keyword evidence="1" id="KW-0472">Membrane</keyword>
<feature type="transmembrane region" description="Helical" evidence="1">
    <location>
        <begin position="163"/>
        <end position="181"/>
    </location>
</feature>
<comment type="caution">
    <text evidence="2">The sequence shown here is derived from an EMBL/GenBank/DDBJ whole genome shotgun (WGS) entry which is preliminary data.</text>
</comment>
<dbReference type="EMBL" id="JAUYVK010000043">
    <property type="protein sequence ID" value="MDP2492268.1"/>
    <property type="molecule type" value="Genomic_DNA"/>
</dbReference>
<dbReference type="RefSeq" id="WP_102492442.1">
    <property type="nucleotide sequence ID" value="NZ_JAUYVK010000043.1"/>
</dbReference>
<evidence type="ECO:0000313" key="2">
    <source>
        <dbReference type="EMBL" id="MDP2492268.1"/>
    </source>
</evidence>
<keyword evidence="2" id="KW-0808">Transferase</keyword>